<evidence type="ECO:0000259" key="9">
    <source>
        <dbReference type="PROSITE" id="PS50835"/>
    </source>
</evidence>
<dbReference type="Proteomes" id="UP000475037">
    <property type="component" value="Unassembled WGS sequence"/>
</dbReference>
<proteinExistence type="inferred from homology"/>
<dbReference type="Pfam" id="PF00047">
    <property type="entry name" value="ig"/>
    <property type="match status" value="1"/>
</dbReference>
<evidence type="ECO:0000313" key="11">
    <source>
        <dbReference type="Proteomes" id="UP000475037"/>
    </source>
</evidence>
<evidence type="ECO:0000256" key="4">
    <source>
        <dbReference type="ARBA" id="ARBA00023180"/>
    </source>
</evidence>
<dbReference type="Pfam" id="PF13895">
    <property type="entry name" value="Ig_2"/>
    <property type="match status" value="1"/>
</dbReference>
<keyword evidence="3" id="KW-1015">Disulfide bond</keyword>
<keyword evidence="5" id="KW-0393">Immunoglobulin domain</keyword>
<feature type="chain" id="PRO_5026115404" evidence="8">
    <location>
        <begin position="37"/>
        <end position="501"/>
    </location>
</feature>
<dbReference type="GO" id="GO:0005886">
    <property type="term" value="C:plasma membrane"/>
    <property type="evidence" value="ECO:0007669"/>
    <property type="project" value="TreeGrafter"/>
</dbReference>
<protein>
    <submittedName>
        <fullName evidence="10">CEAM1 protein</fullName>
    </submittedName>
</protein>
<feature type="domain" description="Ig-like" evidence="9">
    <location>
        <begin position="147"/>
        <end position="234"/>
    </location>
</feature>
<dbReference type="PROSITE" id="PS50835">
    <property type="entry name" value="IG_LIKE"/>
    <property type="match status" value="3"/>
</dbReference>
<reference evidence="10 11" key="1">
    <citation type="submission" date="2019-11" db="EMBL/GenBank/DDBJ databases">
        <authorList>
            <person name="Yang C."/>
            <person name="Li F."/>
        </authorList>
    </citation>
    <scope>NUCLEOTIDE SEQUENCE [LARGE SCALE GENOMIC DNA]</scope>
    <source>
        <strain evidence="10">KB4526</strain>
        <tissue evidence="10">Muscle</tissue>
    </source>
</reference>
<dbReference type="GO" id="GO:0009986">
    <property type="term" value="C:cell surface"/>
    <property type="evidence" value="ECO:0007669"/>
    <property type="project" value="TreeGrafter"/>
</dbReference>
<dbReference type="Pfam" id="PF13927">
    <property type="entry name" value="Ig_3"/>
    <property type="match status" value="1"/>
</dbReference>
<keyword evidence="11" id="KW-1185">Reference proteome</keyword>
<evidence type="ECO:0000313" key="10">
    <source>
        <dbReference type="EMBL" id="KAF0878912.1"/>
    </source>
</evidence>
<evidence type="ECO:0000256" key="2">
    <source>
        <dbReference type="ARBA" id="ARBA00022737"/>
    </source>
</evidence>
<dbReference type="SMART" id="SM00409">
    <property type="entry name" value="IG"/>
    <property type="match status" value="4"/>
</dbReference>
<dbReference type="InterPro" id="IPR003599">
    <property type="entry name" value="Ig_sub"/>
</dbReference>
<keyword evidence="7" id="KW-0472">Membrane</keyword>
<dbReference type="InterPro" id="IPR050831">
    <property type="entry name" value="CEA_cell_adhesion"/>
</dbReference>
<evidence type="ECO:0000256" key="8">
    <source>
        <dbReference type="SAM" id="SignalP"/>
    </source>
</evidence>
<gene>
    <name evidence="10" type="primary">Ceacam1_0</name>
    <name evidence="10" type="ORF">FOF47_R18532</name>
</gene>
<feature type="non-terminal residue" evidence="10">
    <location>
        <position position="1"/>
    </location>
</feature>
<name>A0A6G1ATR3_CROCR</name>
<feature type="transmembrane region" description="Helical" evidence="7">
    <location>
        <begin position="428"/>
        <end position="451"/>
    </location>
</feature>
<dbReference type="SMART" id="SM00408">
    <property type="entry name" value="IGc2"/>
    <property type="match status" value="3"/>
</dbReference>
<accession>A0A6G1ATR3</accession>
<keyword evidence="2" id="KW-0677">Repeat</keyword>
<dbReference type="GO" id="GO:1990782">
    <property type="term" value="F:protein tyrosine kinase binding"/>
    <property type="evidence" value="ECO:0007669"/>
    <property type="project" value="TreeGrafter"/>
</dbReference>
<dbReference type="InterPro" id="IPR013106">
    <property type="entry name" value="Ig_V-set"/>
</dbReference>
<dbReference type="Pfam" id="PF07686">
    <property type="entry name" value="V-set"/>
    <property type="match status" value="1"/>
</dbReference>
<evidence type="ECO:0000256" key="7">
    <source>
        <dbReference type="SAM" id="Phobius"/>
    </source>
</evidence>
<evidence type="ECO:0000256" key="1">
    <source>
        <dbReference type="ARBA" id="ARBA00022729"/>
    </source>
</evidence>
<evidence type="ECO:0000256" key="5">
    <source>
        <dbReference type="ARBA" id="ARBA00023319"/>
    </source>
</evidence>
<dbReference type="Gene3D" id="2.60.40.10">
    <property type="entry name" value="Immunoglobulins"/>
    <property type="match status" value="4"/>
</dbReference>
<dbReference type="CDD" id="cd12841">
    <property type="entry name" value="TM_EphA1"/>
    <property type="match status" value="1"/>
</dbReference>
<comment type="similarity">
    <text evidence="6">Belongs to the immunoglobulin superfamily. CEA family.</text>
</comment>
<keyword evidence="1 8" id="KW-0732">Signal</keyword>
<dbReference type="PANTHER" id="PTHR44427">
    <property type="entry name" value="CARCINOEMBRYONIC ANTIGEN-RELATED CELL ADHESION MOLECULE 19"/>
    <property type="match status" value="1"/>
</dbReference>
<dbReference type="InterPro" id="IPR013151">
    <property type="entry name" value="Immunoglobulin_dom"/>
</dbReference>
<dbReference type="FunFam" id="2.60.40.10:FF:000244">
    <property type="entry name" value="carcinoembryonic antigen-related cell adhesion molecule 16"/>
    <property type="match status" value="2"/>
</dbReference>
<dbReference type="InterPro" id="IPR007110">
    <property type="entry name" value="Ig-like_dom"/>
</dbReference>
<organism evidence="10 11">
    <name type="scientific">Crocuta crocuta</name>
    <name type="common">Spotted hyena</name>
    <dbReference type="NCBI Taxonomy" id="9678"/>
    <lineage>
        <taxon>Eukaryota</taxon>
        <taxon>Metazoa</taxon>
        <taxon>Chordata</taxon>
        <taxon>Craniata</taxon>
        <taxon>Vertebrata</taxon>
        <taxon>Euteleostomi</taxon>
        <taxon>Mammalia</taxon>
        <taxon>Eutheria</taxon>
        <taxon>Laurasiatheria</taxon>
        <taxon>Carnivora</taxon>
        <taxon>Feliformia</taxon>
        <taxon>Hyaenidae</taxon>
        <taxon>Crocuta</taxon>
    </lineage>
</organism>
<evidence type="ECO:0000256" key="3">
    <source>
        <dbReference type="ARBA" id="ARBA00023157"/>
    </source>
</evidence>
<dbReference type="InterPro" id="IPR036179">
    <property type="entry name" value="Ig-like_dom_sf"/>
</dbReference>
<dbReference type="AlphaFoldDB" id="A0A6G1ATR3"/>
<dbReference type="GO" id="GO:0002682">
    <property type="term" value="P:regulation of immune system process"/>
    <property type="evidence" value="ECO:0007669"/>
    <property type="project" value="TreeGrafter"/>
</dbReference>
<dbReference type="FunFam" id="2.60.40.10:FF:000340">
    <property type="entry name" value="Carcinoembryonic antigen-related cell adhesion molecule 1"/>
    <property type="match status" value="1"/>
</dbReference>
<keyword evidence="7" id="KW-0812">Transmembrane</keyword>
<sequence length="501" mass="54591">SRAPSFHPNHRSIIYPCLLPSLLVSLLTFWNPPTTAQVTIESVPPNVAEGKDVLLRVHNLPGNLLGFGWFRGETIDSSREIVSYAADSQAVTPGAAHSGRETLYHNGSLLLQNTTLEDTGYYTLQYIRRSVQIEKVTGQLRVFSELPKPNITSNKSDPVENVDSVVLTCEPKAENTSYLWSVNSESLPDSARLELSLDNRTLTVHGVTRNDTGPYVCETRNPVSASHSDPFILNVLYGPDAPTISPSDSYYRPGANLSLTCHSASNPPAQYSWLINGKPQPSTQELFIPNITVNHSGSYTCLVYNPGTHLNKTTVKTITVSESVTQPSLNISNTTVTEHKDSVVLTCSTNDKGVSIQWFFNGQSLNLMERMKLSQDNSTLTIDPVRREDAGTYECEVSNPASSYKSDSVRLYVEYDSTQQSSGLSAGAIAGIVIGVVAGVALIAALLYFLFFRKSGGYDGFPLTDEVTYSSLNFNAQAPKSASATLPPTATETVYSEVQKK</sequence>
<keyword evidence="4" id="KW-0325">Glycoprotein</keyword>
<dbReference type="PANTHER" id="PTHR44427:SF1">
    <property type="entry name" value="CARCINOEMBRYONIC ANTIGEN-RELATED CELL ADHESION MOLECULE 1"/>
    <property type="match status" value="1"/>
</dbReference>
<dbReference type="FunFam" id="2.60.40.10:FF:000517">
    <property type="entry name" value="Carcinoembryonic antigen-related cell adhesion molecule 1"/>
    <property type="match status" value="1"/>
</dbReference>
<dbReference type="SUPFAM" id="SSF48726">
    <property type="entry name" value="Immunoglobulin"/>
    <property type="match status" value="4"/>
</dbReference>
<dbReference type="CDD" id="cd05740">
    <property type="entry name" value="IgI_hCEACAM_2_4_6_like"/>
    <property type="match status" value="2"/>
</dbReference>
<dbReference type="InterPro" id="IPR013783">
    <property type="entry name" value="Ig-like_fold"/>
</dbReference>
<feature type="domain" description="Ig-like" evidence="9">
    <location>
        <begin position="239"/>
        <end position="319"/>
    </location>
</feature>
<keyword evidence="7" id="KW-1133">Transmembrane helix</keyword>
<dbReference type="GO" id="GO:0007165">
    <property type="term" value="P:signal transduction"/>
    <property type="evidence" value="ECO:0007669"/>
    <property type="project" value="TreeGrafter"/>
</dbReference>
<feature type="signal peptide" evidence="8">
    <location>
        <begin position="1"/>
        <end position="36"/>
    </location>
</feature>
<evidence type="ECO:0000256" key="6">
    <source>
        <dbReference type="ARBA" id="ARBA00038222"/>
    </source>
</evidence>
<comment type="caution">
    <text evidence="10">The sequence shown here is derived from an EMBL/GenBank/DDBJ whole genome shotgun (WGS) entry which is preliminary data.</text>
</comment>
<dbReference type="CDD" id="cd20948">
    <property type="entry name" value="IgC2_CEACAM5-like"/>
    <property type="match status" value="1"/>
</dbReference>
<dbReference type="InterPro" id="IPR003598">
    <property type="entry name" value="Ig_sub2"/>
</dbReference>
<feature type="non-terminal residue" evidence="10">
    <location>
        <position position="501"/>
    </location>
</feature>
<dbReference type="EMBL" id="VOAJ01003723">
    <property type="protein sequence ID" value="KAF0878912.1"/>
    <property type="molecule type" value="Genomic_DNA"/>
</dbReference>
<dbReference type="CDD" id="cd05774">
    <property type="entry name" value="IgV_CEACAM_D1"/>
    <property type="match status" value="1"/>
</dbReference>
<feature type="domain" description="Ig-like" evidence="9">
    <location>
        <begin position="327"/>
        <end position="412"/>
    </location>
</feature>